<dbReference type="NCBIfam" id="TIGR01457">
    <property type="entry name" value="HAD-SF-IIA-hyp2"/>
    <property type="match status" value="1"/>
</dbReference>
<dbReference type="GO" id="GO:0016787">
    <property type="term" value="F:hydrolase activity"/>
    <property type="evidence" value="ECO:0007669"/>
    <property type="project" value="UniProtKB-KW"/>
</dbReference>
<dbReference type="PANTHER" id="PTHR19288:SF46">
    <property type="entry name" value="HALOACID DEHALOGENASE-LIKE HYDROLASE DOMAIN-CONTAINING PROTEIN 2"/>
    <property type="match status" value="1"/>
</dbReference>
<keyword evidence="4 7" id="KW-0378">Hydrolase</keyword>
<accession>A0ABN0Z1H4</accession>
<evidence type="ECO:0000256" key="3">
    <source>
        <dbReference type="ARBA" id="ARBA00022723"/>
    </source>
</evidence>
<keyword evidence="8" id="KW-1185">Reference proteome</keyword>
<dbReference type="Pfam" id="PF13242">
    <property type="entry name" value="Hydrolase_like"/>
    <property type="match status" value="1"/>
</dbReference>
<sequence>MTPYQAYVIDLDGTMYRGDEPLPFARAFVDKLAAKHIPYLFLTNNSSRTQEQIAAKLEHMGIRCRPENVLTTSIAAAIFINQQKPGARCYAIGEDGLFDALKKEGHRIAGDHCDVVVIGMDRDLTYEKLSRACLEVQNGALFLSTNGDVTIPTERGLEPGNGALTSVISVSTGKDPIFIGKPESLIMDQALKQLGTDKASTLLVGDNYDTDILAGIHAGMDTLMVFTGVTPYERYPSLPEKPTYYVNQLNEWLPHI</sequence>
<evidence type="ECO:0000256" key="2">
    <source>
        <dbReference type="ARBA" id="ARBA00006696"/>
    </source>
</evidence>
<dbReference type="EC" id="3.1.3.-" evidence="6"/>
<dbReference type="SUPFAM" id="SSF56784">
    <property type="entry name" value="HAD-like"/>
    <property type="match status" value="1"/>
</dbReference>
<dbReference type="NCBIfam" id="TIGR01460">
    <property type="entry name" value="HAD-SF-IIA"/>
    <property type="match status" value="1"/>
</dbReference>
<evidence type="ECO:0000256" key="4">
    <source>
        <dbReference type="ARBA" id="ARBA00022801"/>
    </source>
</evidence>
<dbReference type="CDD" id="cd07530">
    <property type="entry name" value="HAD_Pase_UmpH-like"/>
    <property type="match status" value="1"/>
</dbReference>
<keyword evidence="3 6" id="KW-0479">Metal-binding</keyword>
<dbReference type="InterPro" id="IPR006357">
    <property type="entry name" value="HAD-SF_hydro_IIA"/>
</dbReference>
<dbReference type="SFLD" id="SFLDS00003">
    <property type="entry name" value="Haloacid_Dehalogenase"/>
    <property type="match status" value="1"/>
</dbReference>
<comment type="cofactor">
    <cofactor evidence="1 6">
        <name>Mg(2+)</name>
        <dbReference type="ChEBI" id="CHEBI:18420"/>
    </cofactor>
</comment>
<evidence type="ECO:0000256" key="6">
    <source>
        <dbReference type="PIRNR" id="PIRNR000915"/>
    </source>
</evidence>
<comment type="function">
    <text evidence="6">Catalyzes the dephosphorylation of 2-6 carbon acid sugars in vitro.</text>
</comment>
<dbReference type="Pfam" id="PF13344">
    <property type="entry name" value="Hydrolase_6"/>
    <property type="match status" value="1"/>
</dbReference>
<comment type="caution">
    <text evidence="7">The sequence shown here is derived from an EMBL/GenBank/DDBJ whole genome shotgun (WGS) entry which is preliminary data.</text>
</comment>
<dbReference type="InterPro" id="IPR006354">
    <property type="entry name" value="HAD-SF_hydro_IIA_hyp1"/>
</dbReference>
<dbReference type="PIRSF" id="PIRSF000915">
    <property type="entry name" value="PGP-type_phosphatase"/>
    <property type="match status" value="1"/>
</dbReference>
<comment type="similarity">
    <text evidence="2 6">Belongs to the HAD-like hydrolase superfamily. NagD family.</text>
</comment>
<evidence type="ECO:0000313" key="7">
    <source>
        <dbReference type="EMBL" id="GAA0428702.1"/>
    </source>
</evidence>
<evidence type="ECO:0000313" key="8">
    <source>
        <dbReference type="Proteomes" id="UP001501459"/>
    </source>
</evidence>
<dbReference type="Gene3D" id="3.40.50.1000">
    <property type="entry name" value="HAD superfamily/HAD-like"/>
    <property type="match status" value="2"/>
</dbReference>
<dbReference type="PANTHER" id="PTHR19288">
    <property type="entry name" value="4-NITROPHENYLPHOSPHATASE-RELATED"/>
    <property type="match status" value="1"/>
</dbReference>
<dbReference type="EMBL" id="BAAADM010000002">
    <property type="protein sequence ID" value="GAA0428702.1"/>
    <property type="molecule type" value="Genomic_DNA"/>
</dbReference>
<dbReference type="RefSeq" id="WP_343750496.1">
    <property type="nucleotide sequence ID" value="NZ_BAAADM010000002.1"/>
</dbReference>
<dbReference type="InterPro" id="IPR023214">
    <property type="entry name" value="HAD_sf"/>
</dbReference>
<gene>
    <name evidence="7" type="ORF">GCM10008983_01310</name>
</gene>
<dbReference type="InterPro" id="IPR036412">
    <property type="entry name" value="HAD-like_sf"/>
</dbReference>
<evidence type="ECO:0000256" key="1">
    <source>
        <dbReference type="ARBA" id="ARBA00001946"/>
    </source>
</evidence>
<dbReference type="SFLD" id="SFLDG01139">
    <property type="entry name" value="C2.A:_Pyridoxal_Phosphate_Phos"/>
    <property type="match status" value="1"/>
</dbReference>
<dbReference type="Proteomes" id="UP001501459">
    <property type="component" value="Unassembled WGS sequence"/>
</dbReference>
<organism evidence="7 8">
    <name type="scientific">Lentibacillus halophilus</name>
    <dbReference type="NCBI Taxonomy" id="295065"/>
    <lineage>
        <taxon>Bacteria</taxon>
        <taxon>Bacillati</taxon>
        <taxon>Bacillota</taxon>
        <taxon>Bacilli</taxon>
        <taxon>Bacillales</taxon>
        <taxon>Bacillaceae</taxon>
        <taxon>Lentibacillus</taxon>
    </lineage>
</organism>
<evidence type="ECO:0000256" key="5">
    <source>
        <dbReference type="ARBA" id="ARBA00022842"/>
    </source>
</evidence>
<protein>
    <recommendedName>
        <fullName evidence="6">Acid sugar phosphatase</fullName>
        <ecNumber evidence="6">3.1.3.-</ecNumber>
    </recommendedName>
</protein>
<reference evidence="7 8" key="1">
    <citation type="journal article" date="2019" name="Int. J. Syst. Evol. Microbiol.">
        <title>The Global Catalogue of Microorganisms (GCM) 10K type strain sequencing project: providing services to taxonomists for standard genome sequencing and annotation.</title>
        <authorList>
            <consortium name="The Broad Institute Genomics Platform"/>
            <consortium name="The Broad Institute Genome Sequencing Center for Infectious Disease"/>
            <person name="Wu L."/>
            <person name="Ma J."/>
        </authorList>
    </citation>
    <scope>NUCLEOTIDE SEQUENCE [LARGE SCALE GENOMIC DNA]</scope>
    <source>
        <strain evidence="7 8">JCM 12149</strain>
    </source>
</reference>
<name>A0ABN0Z1H4_9BACI</name>
<keyword evidence="5 6" id="KW-0460">Magnesium</keyword>
<proteinExistence type="inferred from homology"/>